<name>A0A0M3J0H3_ANISI</name>
<dbReference type="Proteomes" id="UP000267096">
    <property type="component" value="Unassembled WGS sequence"/>
</dbReference>
<evidence type="ECO:0000313" key="3">
    <source>
        <dbReference type="Proteomes" id="UP000267096"/>
    </source>
</evidence>
<evidence type="ECO:0000256" key="1">
    <source>
        <dbReference type="SAM" id="MobiDB-lite"/>
    </source>
</evidence>
<feature type="compositionally biased region" description="Basic and acidic residues" evidence="1">
    <location>
        <begin position="1"/>
        <end position="14"/>
    </location>
</feature>
<dbReference type="AlphaFoldDB" id="A0A0M3J0H3"/>
<feature type="region of interest" description="Disordered" evidence="1">
    <location>
        <begin position="1"/>
        <end position="30"/>
    </location>
</feature>
<evidence type="ECO:0000313" key="2">
    <source>
        <dbReference type="EMBL" id="VDK18215.1"/>
    </source>
</evidence>
<dbReference type="WBParaSite" id="ASIM_0000101101-mRNA-1">
    <property type="protein sequence ID" value="ASIM_0000101101-mRNA-1"/>
    <property type="gene ID" value="ASIM_0000101101"/>
</dbReference>
<sequence>MERRAPKMKADSVDSTKQLAEVQGEPEGTAGTSIDLITQLLCERLKMIQSHRKECQAAIQLAKQILSAQQWVTEGNQRENQASALKIFLESNPQAEEVSFLPTNSIHSRTYDSFSHSKSITPI</sequence>
<accession>A0A0M3J0H3</accession>
<reference evidence="2 3" key="2">
    <citation type="submission" date="2018-11" db="EMBL/GenBank/DDBJ databases">
        <authorList>
            <consortium name="Pathogen Informatics"/>
        </authorList>
    </citation>
    <scope>NUCLEOTIDE SEQUENCE [LARGE SCALE GENOMIC DNA]</scope>
</reference>
<dbReference type="EMBL" id="UYRR01000786">
    <property type="protein sequence ID" value="VDK18215.1"/>
    <property type="molecule type" value="Genomic_DNA"/>
</dbReference>
<protein>
    <submittedName>
        <fullName evidence="4">IQ motif containing E</fullName>
    </submittedName>
</protein>
<gene>
    <name evidence="2" type="ORF">ASIM_LOCUS908</name>
</gene>
<evidence type="ECO:0000313" key="4">
    <source>
        <dbReference type="WBParaSite" id="ASIM_0000101101-mRNA-1"/>
    </source>
</evidence>
<reference evidence="4" key="1">
    <citation type="submission" date="2017-02" db="UniProtKB">
        <authorList>
            <consortium name="WormBaseParasite"/>
        </authorList>
    </citation>
    <scope>IDENTIFICATION</scope>
</reference>
<proteinExistence type="predicted"/>
<keyword evidence="3" id="KW-1185">Reference proteome</keyword>
<organism evidence="4">
    <name type="scientific">Anisakis simplex</name>
    <name type="common">Herring worm</name>
    <dbReference type="NCBI Taxonomy" id="6269"/>
    <lineage>
        <taxon>Eukaryota</taxon>
        <taxon>Metazoa</taxon>
        <taxon>Ecdysozoa</taxon>
        <taxon>Nematoda</taxon>
        <taxon>Chromadorea</taxon>
        <taxon>Rhabditida</taxon>
        <taxon>Spirurina</taxon>
        <taxon>Ascaridomorpha</taxon>
        <taxon>Ascaridoidea</taxon>
        <taxon>Anisakidae</taxon>
        <taxon>Anisakis</taxon>
        <taxon>Anisakis simplex complex</taxon>
    </lineage>
</organism>